<name>A0A9D2N4D6_9FIRM</name>
<keyword evidence="1" id="KW-1133">Transmembrane helix</keyword>
<accession>A0A9D2N4D6</accession>
<dbReference type="PANTHER" id="PTHR40044:SF1">
    <property type="entry name" value="INTEGRAL MEMBRANE PROTEIN"/>
    <property type="match status" value="1"/>
</dbReference>
<reference evidence="2" key="1">
    <citation type="journal article" date="2021" name="PeerJ">
        <title>Extensive microbial diversity within the chicken gut microbiome revealed by metagenomics and culture.</title>
        <authorList>
            <person name="Gilroy R."/>
            <person name="Ravi A."/>
            <person name="Getino M."/>
            <person name="Pursley I."/>
            <person name="Horton D.L."/>
            <person name="Alikhan N.F."/>
            <person name="Baker D."/>
            <person name="Gharbi K."/>
            <person name="Hall N."/>
            <person name="Watson M."/>
            <person name="Adriaenssens E.M."/>
            <person name="Foster-Nyarko E."/>
            <person name="Jarju S."/>
            <person name="Secka A."/>
            <person name="Antonio M."/>
            <person name="Oren A."/>
            <person name="Chaudhuri R.R."/>
            <person name="La Ragione R."/>
            <person name="Hildebrand F."/>
            <person name="Pallen M.J."/>
        </authorList>
    </citation>
    <scope>NUCLEOTIDE SEQUENCE</scope>
    <source>
        <strain evidence="2">ChiSxjej6B18-287</strain>
    </source>
</reference>
<gene>
    <name evidence="2" type="ORF">H9935_00020</name>
</gene>
<feature type="transmembrane region" description="Helical" evidence="1">
    <location>
        <begin position="42"/>
        <end position="63"/>
    </location>
</feature>
<keyword evidence="1" id="KW-0812">Transmembrane</keyword>
<dbReference type="Proteomes" id="UP000823893">
    <property type="component" value="Unassembled WGS sequence"/>
</dbReference>
<sequence length="175" mass="19127">MDNPAKMSRVQKMTFSAMVMAMYIVILYFTQSFSFGAYQIRIATALYALAYLFPFLVLPLGLANFISNMLFGGFGIIDMLGGCIVGMIAAACIVLIRRKNWNQVLIAVPIVLVPGLGVAIYLSYFLSMPYPLMAVNLCIGQLIPSIVGVVMVKALEKVLHPGRTAGITGKQRTEH</sequence>
<evidence type="ECO:0000313" key="2">
    <source>
        <dbReference type="EMBL" id="HJC09198.1"/>
    </source>
</evidence>
<dbReference type="PANTHER" id="PTHR40044">
    <property type="entry name" value="INTEGRAL MEMBRANE PROTEIN-RELATED"/>
    <property type="match status" value="1"/>
</dbReference>
<feature type="transmembrane region" description="Helical" evidence="1">
    <location>
        <begin position="103"/>
        <end position="124"/>
    </location>
</feature>
<evidence type="ECO:0000256" key="1">
    <source>
        <dbReference type="SAM" id="Phobius"/>
    </source>
</evidence>
<comment type="caution">
    <text evidence="2">The sequence shown here is derived from an EMBL/GenBank/DDBJ whole genome shotgun (WGS) entry which is preliminary data.</text>
</comment>
<organism evidence="2 3">
    <name type="scientific">Candidatus Blautia merdigallinarum</name>
    <dbReference type="NCBI Taxonomy" id="2838495"/>
    <lineage>
        <taxon>Bacteria</taxon>
        <taxon>Bacillati</taxon>
        <taxon>Bacillota</taxon>
        <taxon>Clostridia</taxon>
        <taxon>Lachnospirales</taxon>
        <taxon>Lachnospiraceae</taxon>
        <taxon>Blautia</taxon>
    </lineage>
</organism>
<feature type="transmembrane region" description="Helical" evidence="1">
    <location>
        <begin position="12"/>
        <end position="30"/>
    </location>
</feature>
<evidence type="ECO:0000313" key="3">
    <source>
        <dbReference type="Proteomes" id="UP000823893"/>
    </source>
</evidence>
<feature type="transmembrane region" description="Helical" evidence="1">
    <location>
        <begin position="69"/>
        <end position="96"/>
    </location>
</feature>
<proteinExistence type="predicted"/>
<dbReference type="Pfam" id="PF06177">
    <property type="entry name" value="QueT"/>
    <property type="match status" value="1"/>
</dbReference>
<dbReference type="AlphaFoldDB" id="A0A9D2N4D6"/>
<feature type="transmembrane region" description="Helical" evidence="1">
    <location>
        <begin position="130"/>
        <end position="152"/>
    </location>
</feature>
<protein>
    <submittedName>
        <fullName evidence="2">QueT transporter family protein</fullName>
    </submittedName>
</protein>
<keyword evidence="1" id="KW-0472">Membrane</keyword>
<dbReference type="InterPro" id="IPR010387">
    <property type="entry name" value="QueT"/>
</dbReference>
<dbReference type="EMBL" id="DWWV01000002">
    <property type="protein sequence ID" value="HJC09198.1"/>
    <property type="molecule type" value="Genomic_DNA"/>
</dbReference>
<reference evidence="2" key="2">
    <citation type="submission" date="2021-04" db="EMBL/GenBank/DDBJ databases">
        <authorList>
            <person name="Gilroy R."/>
        </authorList>
    </citation>
    <scope>NUCLEOTIDE SEQUENCE</scope>
    <source>
        <strain evidence="2">ChiSxjej6B18-287</strain>
    </source>
</reference>